<gene>
    <name evidence="1" type="ORF">PMAYCL1PPCAC_20166</name>
</gene>
<protein>
    <recommendedName>
        <fullName evidence="3">Peptidase</fullName>
    </recommendedName>
</protein>
<reference evidence="2" key="1">
    <citation type="submission" date="2022-10" db="EMBL/GenBank/DDBJ databases">
        <title>Genome assembly of Pristionchus species.</title>
        <authorList>
            <person name="Yoshida K."/>
            <person name="Sommer R.J."/>
        </authorList>
    </citation>
    <scope>NUCLEOTIDE SEQUENCE [LARGE SCALE GENOMIC DNA]</scope>
    <source>
        <strain evidence="2">RS5460</strain>
    </source>
</reference>
<evidence type="ECO:0000313" key="1">
    <source>
        <dbReference type="EMBL" id="GMR49971.1"/>
    </source>
</evidence>
<organism evidence="1 2">
    <name type="scientific">Pristionchus mayeri</name>
    <dbReference type="NCBI Taxonomy" id="1317129"/>
    <lineage>
        <taxon>Eukaryota</taxon>
        <taxon>Metazoa</taxon>
        <taxon>Ecdysozoa</taxon>
        <taxon>Nematoda</taxon>
        <taxon>Chromadorea</taxon>
        <taxon>Rhabditida</taxon>
        <taxon>Rhabditina</taxon>
        <taxon>Diplogasteromorpha</taxon>
        <taxon>Diplogasteroidea</taxon>
        <taxon>Neodiplogasteridae</taxon>
        <taxon>Pristionchus</taxon>
    </lineage>
</organism>
<proteinExistence type="predicted"/>
<feature type="non-terminal residue" evidence="1">
    <location>
        <position position="1"/>
    </location>
</feature>
<accession>A0AAN5CSG3</accession>
<evidence type="ECO:0000313" key="2">
    <source>
        <dbReference type="Proteomes" id="UP001328107"/>
    </source>
</evidence>
<evidence type="ECO:0008006" key="3">
    <source>
        <dbReference type="Google" id="ProtNLM"/>
    </source>
</evidence>
<keyword evidence="2" id="KW-1185">Reference proteome</keyword>
<dbReference type="Gene3D" id="3.30.830.10">
    <property type="entry name" value="Metalloenzyme, LuxS/M16 peptidase-like"/>
    <property type="match status" value="1"/>
</dbReference>
<comment type="caution">
    <text evidence="1">The sequence shown here is derived from an EMBL/GenBank/DDBJ whole genome shotgun (WGS) entry which is preliminary data.</text>
</comment>
<dbReference type="Proteomes" id="UP001328107">
    <property type="component" value="Unassembled WGS sequence"/>
</dbReference>
<name>A0AAN5CSG3_9BILA</name>
<sequence>PVSSSLPQSACDIRTEIHATSGQKAHLVLAYRAGTLYETSEQIGLVTLANSNAELTPVDAAYERTRQIFAGRGYYAVTAAINHVTASQVEEAAARFASNLSIAAYGNIASVPRRDQL</sequence>
<dbReference type="AlphaFoldDB" id="A0AAN5CSG3"/>
<dbReference type="EMBL" id="BTRK01000004">
    <property type="protein sequence ID" value="GMR49971.1"/>
    <property type="molecule type" value="Genomic_DNA"/>
</dbReference>